<dbReference type="GO" id="GO:0035999">
    <property type="term" value="P:tetrahydrofolate interconversion"/>
    <property type="evidence" value="ECO:0007669"/>
    <property type="project" value="TreeGrafter"/>
</dbReference>
<dbReference type="PANTHER" id="PTHR23407:SF1">
    <property type="entry name" value="5-FORMYLTETRAHYDROFOLATE CYCLO-LIGASE"/>
    <property type="match status" value="1"/>
</dbReference>
<dbReference type="InterPro" id="IPR037171">
    <property type="entry name" value="NagB/RpiA_transferase-like"/>
</dbReference>
<evidence type="ECO:0000313" key="6">
    <source>
        <dbReference type="EMBL" id="APT91202.1"/>
    </source>
</evidence>
<dbReference type="SUPFAM" id="SSF100950">
    <property type="entry name" value="NagB/RpiA/CoA transferase-like"/>
    <property type="match status" value="1"/>
</dbReference>
<organism evidence="6 7">
    <name type="scientific">Corynebacterium sphenisci DSM 44792</name>
    <dbReference type="NCBI Taxonomy" id="1437874"/>
    <lineage>
        <taxon>Bacteria</taxon>
        <taxon>Bacillati</taxon>
        <taxon>Actinomycetota</taxon>
        <taxon>Actinomycetes</taxon>
        <taxon>Mycobacteriales</taxon>
        <taxon>Corynebacteriaceae</taxon>
        <taxon>Corynebacterium</taxon>
    </lineage>
</organism>
<evidence type="ECO:0000256" key="2">
    <source>
        <dbReference type="ARBA" id="ARBA00022741"/>
    </source>
</evidence>
<evidence type="ECO:0000256" key="4">
    <source>
        <dbReference type="PIRSR" id="PIRSR006806-1"/>
    </source>
</evidence>
<comment type="cofactor">
    <cofactor evidence="5">
        <name>Mg(2+)</name>
        <dbReference type="ChEBI" id="CHEBI:18420"/>
    </cofactor>
</comment>
<evidence type="ECO:0000256" key="5">
    <source>
        <dbReference type="RuleBase" id="RU361279"/>
    </source>
</evidence>
<evidence type="ECO:0000313" key="7">
    <source>
        <dbReference type="Proteomes" id="UP000185469"/>
    </source>
</evidence>
<feature type="binding site" evidence="4">
    <location>
        <begin position="14"/>
        <end position="18"/>
    </location>
    <ligand>
        <name>ATP</name>
        <dbReference type="ChEBI" id="CHEBI:30616"/>
    </ligand>
</feature>
<dbReference type="RefSeq" id="WP_075692725.1">
    <property type="nucleotide sequence ID" value="NZ_CP009248.1"/>
</dbReference>
<feature type="binding site" evidence="4">
    <location>
        <begin position="151"/>
        <end position="159"/>
    </location>
    <ligand>
        <name>ATP</name>
        <dbReference type="ChEBI" id="CHEBI:30616"/>
    </ligand>
</feature>
<dbReference type="GO" id="GO:0009396">
    <property type="term" value="P:folic acid-containing compound biosynthetic process"/>
    <property type="evidence" value="ECO:0007669"/>
    <property type="project" value="TreeGrafter"/>
</dbReference>
<dbReference type="Gene3D" id="3.40.50.10420">
    <property type="entry name" value="NagB/RpiA/CoA transferase-like"/>
    <property type="match status" value="1"/>
</dbReference>
<dbReference type="GO" id="GO:0005524">
    <property type="term" value="F:ATP binding"/>
    <property type="evidence" value="ECO:0007669"/>
    <property type="project" value="UniProtKB-KW"/>
</dbReference>
<keyword evidence="5" id="KW-0479">Metal-binding</keyword>
<reference evidence="6 7" key="1">
    <citation type="submission" date="2014-08" db="EMBL/GenBank/DDBJ databases">
        <title>Complete genome sequence of Corynebacterium sphenisci CECT 5990(T) (=DSM 44792(T)), isolated from healthy wild penguins.</title>
        <authorList>
            <person name="Ruckert C."/>
            <person name="Albersmeier A."/>
            <person name="Winkler A."/>
            <person name="Kalinowski J."/>
        </authorList>
    </citation>
    <scope>NUCLEOTIDE SEQUENCE [LARGE SCALE GENOMIC DNA]</scope>
    <source>
        <strain evidence="6 7">DSM 44792</strain>
    </source>
</reference>
<feature type="binding site" evidence="4">
    <location>
        <position position="70"/>
    </location>
    <ligand>
        <name>substrate</name>
    </ligand>
</feature>
<dbReference type="GO" id="GO:0046872">
    <property type="term" value="F:metal ion binding"/>
    <property type="evidence" value="ECO:0007669"/>
    <property type="project" value="UniProtKB-KW"/>
</dbReference>
<sequence length="210" mass="21188">MEPRTPEESAGAAKAALRARLLRARDERDPRTRAAEDAALVARALSWVDGLAGARGRPLTLAAHAPAGTEPAAAADLVAALAGSAAVARLLLPVCPPGPPAALRWARFDGRLTRGRFGLAEPAGPALGPAALGAADAALLPGLAADREGMRLGRGAGYYDRSLAGFAGATAVLLHPPELLAAVPHDRHDRPVGAILTAAGTVRTPAASKG</sequence>
<dbReference type="Proteomes" id="UP000185469">
    <property type="component" value="Chromosome"/>
</dbReference>
<gene>
    <name evidence="6" type="ORF">CSPHI_09500</name>
</gene>
<dbReference type="GO" id="GO:0030272">
    <property type="term" value="F:5-formyltetrahydrofolate cyclo-ligase activity"/>
    <property type="evidence" value="ECO:0007669"/>
    <property type="project" value="UniProtKB-EC"/>
</dbReference>
<evidence type="ECO:0000256" key="3">
    <source>
        <dbReference type="ARBA" id="ARBA00022840"/>
    </source>
</evidence>
<name>A0A1L7CZF3_9CORY</name>
<dbReference type="STRING" id="1437874.CSPHI_09500"/>
<dbReference type="AlphaFoldDB" id="A0A1L7CZF3"/>
<accession>A0A1L7CZF3</accession>
<dbReference type="InterPro" id="IPR002698">
    <property type="entry name" value="FTHF_cligase"/>
</dbReference>
<dbReference type="NCBIfam" id="TIGR02727">
    <property type="entry name" value="MTHFS_bact"/>
    <property type="match status" value="1"/>
</dbReference>
<dbReference type="KEGG" id="csph:CSPHI_09500"/>
<dbReference type="EMBL" id="CP009248">
    <property type="protein sequence ID" value="APT91202.1"/>
    <property type="molecule type" value="Genomic_DNA"/>
</dbReference>
<dbReference type="PIRSF" id="PIRSF006806">
    <property type="entry name" value="FTHF_cligase"/>
    <property type="match status" value="1"/>
</dbReference>
<keyword evidence="5" id="KW-0460">Magnesium</keyword>
<evidence type="ECO:0000256" key="1">
    <source>
        <dbReference type="ARBA" id="ARBA00010638"/>
    </source>
</evidence>
<protein>
    <recommendedName>
        <fullName evidence="5">5-formyltetrahydrofolate cyclo-ligase</fullName>
        <ecNumber evidence="5">6.3.3.2</ecNumber>
    </recommendedName>
</protein>
<dbReference type="PANTHER" id="PTHR23407">
    <property type="entry name" value="ATPASE INHIBITOR/5-FORMYLTETRAHYDROFOLATE CYCLO-LIGASE"/>
    <property type="match status" value="1"/>
</dbReference>
<dbReference type="InterPro" id="IPR024185">
    <property type="entry name" value="FTHF_cligase-like_sf"/>
</dbReference>
<keyword evidence="7" id="KW-1185">Reference proteome</keyword>
<comment type="catalytic activity">
    <reaction evidence="5">
        <text>(6S)-5-formyl-5,6,7,8-tetrahydrofolate + ATP = (6R)-5,10-methenyltetrahydrofolate + ADP + phosphate</text>
        <dbReference type="Rhea" id="RHEA:10488"/>
        <dbReference type="ChEBI" id="CHEBI:30616"/>
        <dbReference type="ChEBI" id="CHEBI:43474"/>
        <dbReference type="ChEBI" id="CHEBI:57455"/>
        <dbReference type="ChEBI" id="CHEBI:57457"/>
        <dbReference type="ChEBI" id="CHEBI:456216"/>
        <dbReference type="EC" id="6.3.3.2"/>
    </reaction>
</comment>
<dbReference type="Pfam" id="PF01812">
    <property type="entry name" value="5-FTHF_cyc-lig"/>
    <property type="match status" value="1"/>
</dbReference>
<dbReference type="EC" id="6.3.3.2" evidence="5"/>
<comment type="similarity">
    <text evidence="1 5">Belongs to the 5-formyltetrahydrofolate cyclo-ligase family.</text>
</comment>
<proteinExistence type="inferred from homology"/>
<keyword evidence="2 4" id="KW-0547">Nucleotide-binding</keyword>
<keyword evidence="3 4" id="KW-0067">ATP-binding</keyword>
<dbReference type="OrthoDB" id="3242798at2"/>